<dbReference type="Proteomes" id="UP000440732">
    <property type="component" value="Unassembled WGS sequence"/>
</dbReference>
<evidence type="ECO:0000313" key="8">
    <source>
        <dbReference type="EMBL" id="KAE9161657.1"/>
    </source>
</evidence>
<accession>A0A6A3DB81</accession>
<dbReference type="EMBL" id="QXGE01008093">
    <property type="protein sequence ID" value="KAE9262415.1"/>
    <property type="molecule type" value="Genomic_DNA"/>
</dbReference>
<dbReference type="Proteomes" id="UP000460718">
    <property type="component" value="Unassembled WGS sequence"/>
</dbReference>
<comment type="caution">
    <text evidence="2">The sequence shown here is derived from an EMBL/GenBank/DDBJ whole genome shotgun (WGS) entry which is preliminary data.</text>
</comment>
<evidence type="ECO:0000313" key="14">
    <source>
        <dbReference type="Proteomes" id="UP000440367"/>
    </source>
</evidence>
<evidence type="ECO:0000313" key="16">
    <source>
        <dbReference type="Proteomes" id="UP000441208"/>
    </source>
</evidence>
<evidence type="ECO:0000313" key="17">
    <source>
        <dbReference type="Proteomes" id="UP000460718"/>
    </source>
</evidence>
<evidence type="ECO:0000256" key="1">
    <source>
        <dbReference type="SAM" id="SignalP"/>
    </source>
</evidence>
<dbReference type="EMBL" id="QXGD01007049">
    <property type="protein sequence ID" value="KAE9161657.1"/>
    <property type="molecule type" value="Genomic_DNA"/>
</dbReference>
<evidence type="ECO:0000313" key="12">
    <source>
        <dbReference type="Proteomes" id="UP000433483"/>
    </source>
</evidence>
<proteinExistence type="predicted"/>
<evidence type="ECO:0000313" key="19">
    <source>
        <dbReference type="Proteomes" id="UP000488956"/>
    </source>
</evidence>
<protein>
    <recommendedName>
        <fullName evidence="20">Secreted protein</fullName>
    </recommendedName>
</protein>
<evidence type="ECO:0000313" key="11">
    <source>
        <dbReference type="Proteomes" id="UP000429523"/>
    </source>
</evidence>
<dbReference type="Proteomes" id="UP000488956">
    <property type="component" value="Unassembled WGS sequence"/>
</dbReference>
<evidence type="ECO:0008006" key="20">
    <source>
        <dbReference type="Google" id="ProtNLM"/>
    </source>
</evidence>
<dbReference type="Proteomes" id="UP000441208">
    <property type="component" value="Unassembled WGS sequence"/>
</dbReference>
<evidence type="ECO:0000313" key="15">
    <source>
        <dbReference type="Proteomes" id="UP000440732"/>
    </source>
</evidence>
<evidence type="ECO:0000313" key="6">
    <source>
        <dbReference type="EMBL" id="KAE9058547.1"/>
    </source>
</evidence>
<evidence type="ECO:0000313" key="7">
    <source>
        <dbReference type="EMBL" id="KAE9159003.1"/>
    </source>
</evidence>
<dbReference type="Proteomes" id="UP000429523">
    <property type="component" value="Unassembled WGS sequence"/>
</dbReference>
<dbReference type="AlphaFoldDB" id="A0A6A3DB81"/>
<evidence type="ECO:0000313" key="9">
    <source>
        <dbReference type="EMBL" id="KAE9173864.1"/>
    </source>
</evidence>
<evidence type="ECO:0000313" key="3">
    <source>
        <dbReference type="EMBL" id="KAE8974252.1"/>
    </source>
</evidence>
<dbReference type="Proteomes" id="UP000437068">
    <property type="component" value="Unassembled WGS sequence"/>
</dbReference>
<evidence type="ECO:0000313" key="5">
    <source>
        <dbReference type="EMBL" id="KAE9057018.1"/>
    </source>
</evidence>
<evidence type="ECO:0000313" key="2">
    <source>
        <dbReference type="EMBL" id="KAE8917473.1"/>
    </source>
</evidence>
<dbReference type="Proteomes" id="UP000440367">
    <property type="component" value="Unassembled WGS sequence"/>
</dbReference>
<dbReference type="EMBL" id="QXGC01003681">
    <property type="protein sequence ID" value="KAE9173864.1"/>
    <property type="molecule type" value="Genomic_DNA"/>
</dbReference>
<feature type="chain" id="PRO_5036163452" description="Secreted protein" evidence="1">
    <location>
        <begin position="20"/>
        <end position="69"/>
    </location>
</feature>
<evidence type="ECO:0000313" key="10">
    <source>
        <dbReference type="EMBL" id="KAE9262415.1"/>
    </source>
</evidence>
<dbReference type="EMBL" id="QXGB01007540">
    <property type="protein sequence ID" value="KAE9159003.1"/>
    <property type="molecule type" value="Genomic_DNA"/>
</dbReference>
<feature type="signal peptide" evidence="1">
    <location>
        <begin position="1"/>
        <end position="19"/>
    </location>
</feature>
<evidence type="ECO:0000313" key="13">
    <source>
        <dbReference type="Proteomes" id="UP000437068"/>
    </source>
</evidence>
<dbReference type="EMBL" id="QXFW01002933">
    <property type="protein sequence ID" value="KAE8974252.1"/>
    <property type="molecule type" value="Genomic_DNA"/>
</dbReference>
<evidence type="ECO:0000313" key="18">
    <source>
        <dbReference type="Proteomes" id="UP000476176"/>
    </source>
</evidence>
<dbReference type="Proteomes" id="UP000433483">
    <property type="component" value="Unassembled WGS sequence"/>
</dbReference>
<keyword evidence="1" id="KW-0732">Signal</keyword>
<name>A0A6A3DB81_9STRA</name>
<organism evidence="2 11">
    <name type="scientific">Phytophthora fragariae</name>
    <dbReference type="NCBI Taxonomy" id="53985"/>
    <lineage>
        <taxon>Eukaryota</taxon>
        <taxon>Sar</taxon>
        <taxon>Stramenopiles</taxon>
        <taxon>Oomycota</taxon>
        <taxon>Peronosporomycetes</taxon>
        <taxon>Peronosporales</taxon>
        <taxon>Peronosporaceae</taxon>
        <taxon>Phytophthora</taxon>
    </lineage>
</organism>
<dbReference type="EMBL" id="QXGF01007171">
    <property type="protein sequence ID" value="KAE8917473.1"/>
    <property type="molecule type" value="Genomic_DNA"/>
</dbReference>
<dbReference type="Proteomes" id="UP000476176">
    <property type="component" value="Unassembled WGS sequence"/>
</dbReference>
<dbReference type="EMBL" id="QXFZ01007410">
    <property type="protein sequence ID" value="KAE9057018.1"/>
    <property type="molecule type" value="Genomic_DNA"/>
</dbReference>
<gene>
    <name evidence="10" type="ORF">PF001_g32064</name>
    <name evidence="8" type="ORF">PF002_g32320</name>
    <name evidence="9" type="ORF">PF004_g26829</name>
    <name evidence="7" type="ORF">PF005_g32213</name>
    <name evidence="6" type="ORF">PF006_g32120</name>
    <name evidence="5" type="ORF">PF007_g31793</name>
    <name evidence="2" type="ORF">PF009_g32206</name>
    <name evidence="4" type="ORF">PF010_g31673</name>
    <name evidence="3" type="ORF">PF011_g24934</name>
</gene>
<keyword evidence="12" id="KW-1185">Reference proteome</keyword>
<dbReference type="EMBL" id="QXGA01008205">
    <property type="protein sequence ID" value="KAE9058547.1"/>
    <property type="molecule type" value="Genomic_DNA"/>
</dbReference>
<reference evidence="11 12" key="1">
    <citation type="submission" date="2018-08" db="EMBL/GenBank/DDBJ databases">
        <title>Genomic investigation of the strawberry pathogen Phytophthora fragariae indicates pathogenicity is determined by transcriptional variation in three key races.</title>
        <authorList>
            <person name="Adams T.M."/>
            <person name="Armitage A.D."/>
            <person name="Sobczyk M.K."/>
            <person name="Bates H.J."/>
            <person name="Dunwell J.M."/>
            <person name="Nellist C.F."/>
            <person name="Harrison R.J."/>
        </authorList>
    </citation>
    <scope>NUCLEOTIDE SEQUENCE [LARGE SCALE GENOMIC DNA]</scope>
    <source>
        <strain evidence="10 13">A4</strain>
        <strain evidence="8 14">BC-1</strain>
        <strain evidence="9 18">BC-23</strain>
        <strain evidence="7 12">NOV-27</strain>
        <strain evidence="6 15">NOV-5</strain>
        <strain evidence="5 16">NOV-71</strain>
        <strain evidence="2 11">NOV-9</strain>
        <strain evidence="4 19">ONT-3</strain>
        <strain evidence="3 17">SCRP245</strain>
    </source>
</reference>
<evidence type="ECO:0000313" key="4">
    <source>
        <dbReference type="EMBL" id="KAE9056683.1"/>
    </source>
</evidence>
<dbReference type="EMBL" id="QXFX01007597">
    <property type="protein sequence ID" value="KAE9056683.1"/>
    <property type="molecule type" value="Genomic_DNA"/>
</dbReference>
<sequence>MHKGPFFFVFLDFAQHSAAVLLGYIERVNDVCRRNVGSCSVVGVLGGIERGAAGVESGSNDDGEDVGEA</sequence>